<sequence length="151" mass="17133">MRCQVVSKEFKVIGMKNKGLYKDFGELVPKAAQIFLSMATNLPNHSGVEVSIYEPPKEKGQADGIFYVGLLVNEEADSVPEGMEYLCIRHEFAMIRGQVSEMGKLYTDLDNWIANQGYQHESPDHYMVEVYFPVENGTEEVEVHIPIKRAC</sequence>
<organism evidence="2 3">
    <name type="scientific">Bacillus salitolerans</name>
    <dbReference type="NCBI Taxonomy" id="1437434"/>
    <lineage>
        <taxon>Bacteria</taxon>
        <taxon>Bacillati</taxon>
        <taxon>Bacillota</taxon>
        <taxon>Bacilli</taxon>
        <taxon>Bacillales</taxon>
        <taxon>Bacillaceae</taxon>
        <taxon>Bacillus</taxon>
    </lineage>
</organism>
<name>A0ABW4LUM6_9BACI</name>
<reference evidence="3" key="1">
    <citation type="journal article" date="2019" name="Int. J. Syst. Evol. Microbiol.">
        <title>The Global Catalogue of Microorganisms (GCM) 10K type strain sequencing project: providing services to taxonomists for standard genome sequencing and annotation.</title>
        <authorList>
            <consortium name="The Broad Institute Genomics Platform"/>
            <consortium name="The Broad Institute Genome Sequencing Center for Infectious Disease"/>
            <person name="Wu L."/>
            <person name="Ma J."/>
        </authorList>
    </citation>
    <scope>NUCLEOTIDE SEQUENCE [LARGE SCALE GENOMIC DNA]</scope>
    <source>
        <strain evidence="3">CCUG 49339</strain>
    </source>
</reference>
<gene>
    <name evidence="2" type="ORF">ACFSCX_20385</name>
</gene>
<dbReference type="Pfam" id="PF06445">
    <property type="entry name" value="GyrI-like"/>
    <property type="match status" value="1"/>
</dbReference>
<evidence type="ECO:0000313" key="2">
    <source>
        <dbReference type="EMBL" id="MFD1738875.1"/>
    </source>
</evidence>
<feature type="domain" description="AraC effector-binding" evidence="1">
    <location>
        <begin position="1"/>
        <end position="148"/>
    </location>
</feature>
<dbReference type="SMART" id="SM00871">
    <property type="entry name" value="AraC_E_bind"/>
    <property type="match status" value="1"/>
</dbReference>
<protein>
    <submittedName>
        <fullName evidence="2">GyrI-like domain-containing protein</fullName>
    </submittedName>
</protein>
<evidence type="ECO:0000313" key="3">
    <source>
        <dbReference type="Proteomes" id="UP001597214"/>
    </source>
</evidence>
<keyword evidence="3" id="KW-1185">Reference proteome</keyword>
<accession>A0ABW4LUM6</accession>
<dbReference type="SUPFAM" id="SSF55136">
    <property type="entry name" value="Probable bacterial effector-binding domain"/>
    <property type="match status" value="1"/>
</dbReference>
<dbReference type="InterPro" id="IPR011256">
    <property type="entry name" value="Reg_factor_effector_dom_sf"/>
</dbReference>
<dbReference type="Proteomes" id="UP001597214">
    <property type="component" value="Unassembled WGS sequence"/>
</dbReference>
<proteinExistence type="predicted"/>
<evidence type="ECO:0000259" key="1">
    <source>
        <dbReference type="SMART" id="SM00871"/>
    </source>
</evidence>
<dbReference type="InterPro" id="IPR010499">
    <property type="entry name" value="AraC_E-bd"/>
</dbReference>
<dbReference type="EMBL" id="JBHUEM010000051">
    <property type="protein sequence ID" value="MFD1738875.1"/>
    <property type="molecule type" value="Genomic_DNA"/>
</dbReference>
<comment type="caution">
    <text evidence="2">The sequence shown here is derived from an EMBL/GenBank/DDBJ whole genome shotgun (WGS) entry which is preliminary data.</text>
</comment>
<dbReference type="Gene3D" id="3.20.80.10">
    <property type="entry name" value="Regulatory factor, effector binding domain"/>
    <property type="match status" value="1"/>
</dbReference>
<dbReference type="RefSeq" id="WP_377930097.1">
    <property type="nucleotide sequence ID" value="NZ_JBHUEM010000051.1"/>
</dbReference>
<dbReference type="InterPro" id="IPR029442">
    <property type="entry name" value="GyrI-like"/>
</dbReference>